<evidence type="ECO:0000256" key="1">
    <source>
        <dbReference type="SAM" id="MobiDB-lite"/>
    </source>
</evidence>
<evidence type="ECO:0000313" key="3">
    <source>
        <dbReference type="Proteomes" id="UP000808914"/>
    </source>
</evidence>
<proteinExistence type="predicted"/>
<evidence type="ECO:0000313" key="2">
    <source>
        <dbReference type="EMBL" id="MBM7646792.1"/>
    </source>
</evidence>
<organism evidence="2 3">
    <name type="scientific">Scopulibacillus daqui</name>
    <dbReference type="NCBI Taxonomy" id="1469162"/>
    <lineage>
        <taxon>Bacteria</taxon>
        <taxon>Bacillati</taxon>
        <taxon>Bacillota</taxon>
        <taxon>Bacilli</taxon>
        <taxon>Bacillales</taxon>
        <taxon>Sporolactobacillaceae</taxon>
        <taxon>Scopulibacillus</taxon>
    </lineage>
</organism>
<feature type="region of interest" description="Disordered" evidence="1">
    <location>
        <begin position="1"/>
        <end position="38"/>
    </location>
</feature>
<keyword evidence="3" id="KW-1185">Reference proteome</keyword>
<protein>
    <recommendedName>
        <fullName evidence="4">Small acid-soluble spore protein L (Minor)</fullName>
    </recommendedName>
</protein>
<sequence length="38" mass="4239">MGRDKVKTQMPKAQPVQPSQDIKQAAMNKKQPKGTSEK</sequence>
<name>A0ABS2Q5L9_9BACL</name>
<dbReference type="Proteomes" id="UP000808914">
    <property type="component" value="Unassembled WGS sequence"/>
</dbReference>
<gene>
    <name evidence="2" type="ORF">JOD45_003026</name>
</gene>
<accession>A0ABS2Q5L9</accession>
<dbReference type="EMBL" id="JAFBER010000030">
    <property type="protein sequence ID" value="MBM7646792.1"/>
    <property type="molecule type" value="Genomic_DNA"/>
</dbReference>
<comment type="caution">
    <text evidence="2">The sequence shown here is derived from an EMBL/GenBank/DDBJ whole genome shotgun (WGS) entry which is preliminary data.</text>
</comment>
<reference evidence="2 3" key="1">
    <citation type="submission" date="2021-01" db="EMBL/GenBank/DDBJ databases">
        <title>Genomic Encyclopedia of Type Strains, Phase IV (KMG-IV): sequencing the most valuable type-strain genomes for metagenomic binning, comparative biology and taxonomic classification.</title>
        <authorList>
            <person name="Goeker M."/>
        </authorList>
    </citation>
    <scope>NUCLEOTIDE SEQUENCE [LARGE SCALE GENOMIC DNA]</scope>
    <source>
        <strain evidence="2 3">DSM 28236</strain>
    </source>
</reference>
<evidence type="ECO:0008006" key="4">
    <source>
        <dbReference type="Google" id="ProtNLM"/>
    </source>
</evidence>